<evidence type="ECO:0000259" key="7">
    <source>
        <dbReference type="Pfam" id="PF03109"/>
    </source>
</evidence>
<dbReference type="InterPro" id="IPR034646">
    <property type="entry name" value="ADCK3_dom"/>
</dbReference>
<dbReference type="OrthoDB" id="201153at2759"/>
<comment type="similarity">
    <text evidence="2">Belongs to the protein kinase superfamily. ADCK protein kinase family.</text>
</comment>
<feature type="domain" description="ABC1 atypical kinase-like" evidence="7">
    <location>
        <begin position="297"/>
        <end position="537"/>
    </location>
</feature>
<dbReference type="GO" id="GO:0016740">
    <property type="term" value="F:transferase activity"/>
    <property type="evidence" value="ECO:0007669"/>
    <property type="project" value="UniProtKB-KW"/>
</dbReference>
<evidence type="ECO:0000256" key="3">
    <source>
        <dbReference type="ARBA" id="ARBA00022679"/>
    </source>
</evidence>
<dbReference type="PANTHER" id="PTHR43851:SF3">
    <property type="entry name" value="COENZYME Q8"/>
    <property type="match status" value="1"/>
</dbReference>
<protein>
    <recommendedName>
        <fullName evidence="7">ABC1 atypical kinase-like domain-containing protein</fullName>
    </recommendedName>
</protein>
<dbReference type="OMA" id="FRHANLF"/>
<feature type="compositionally biased region" description="Polar residues" evidence="6">
    <location>
        <begin position="163"/>
        <end position="172"/>
    </location>
</feature>
<name>A0A914BB40_PATMI</name>
<dbReference type="InterPro" id="IPR051409">
    <property type="entry name" value="Atypical_kinase_ADCK"/>
</dbReference>
<dbReference type="AlphaFoldDB" id="A0A914BB40"/>
<dbReference type="SUPFAM" id="SSF56112">
    <property type="entry name" value="Protein kinase-like (PK-like)"/>
    <property type="match status" value="1"/>
</dbReference>
<evidence type="ECO:0000256" key="6">
    <source>
        <dbReference type="SAM" id="MobiDB-lite"/>
    </source>
</evidence>
<sequence>MAQTRLSDCLKALRGMGLITRAFIDVQSKECNQVWSNCSLKSATQGAQTKAEEAVSNAVVFASKFGSSQRNIDEFSESVADEDPTRWAYSTGSPSPDHDVPPTEPTPSPHRPDKPDTAETPTSTIHRATEMPKPNGSTPPTQSRGLHTAAPPFTIRHRRSLHYESSTGMTEEQLQKLRMKAKSSKLPKPKGPLIKPKLSEQAKERSVPASRLGRVWNFGGLAAGLGIGAVTEKAKRSLGLKEDGKFGGSVLFNEANAERIVDTLCRVRGAALKLGQMLSIQDNAMISPELQRVFDRVRQSADFMPAWQMERVLKQELGDDWRSKVASFEDRPFAAASIGQVHAATTLDGREVAMKIQYPGVAQGIDSDINNLMAILKVWNVLPEGLYVENAVDVARRELAWEVDYTREAEWCRKFKHILRDDPNFLVPEVVSELSTKQILTTELVEGVSLDKAETFDQETRNHICKNILRLCLKEVFEWHCMQTDPNWSNFLYNQDTNKLALIDFGASREFPKSFVDDYIKVIKGASSGSRDDVLEYSKRLGFLTGYESKVMEKAHVDAVMILGEPFSTDEPFDFATQDTTRRIQSILPIMLNHRLGPPPEESYSLHRKMSGAFLLCTKLRAQIGCKGLFDGIYSRYQFD</sequence>
<evidence type="ECO:0000256" key="2">
    <source>
        <dbReference type="ARBA" id="ARBA00009670"/>
    </source>
</evidence>
<evidence type="ECO:0000256" key="5">
    <source>
        <dbReference type="ARBA" id="ARBA00022840"/>
    </source>
</evidence>
<evidence type="ECO:0000256" key="1">
    <source>
        <dbReference type="ARBA" id="ARBA00004749"/>
    </source>
</evidence>
<keyword evidence="5" id="KW-0067">ATP-binding</keyword>
<feature type="region of interest" description="Disordered" evidence="6">
    <location>
        <begin position="76"/>
        <end position="206"/>
    </location>
</feature>
<feature type="compositionally biased region" description="Polar residues" evidence="6">
    <location>
        <begin position="135"/>
        <end position="145"/>
    </location>
</feature>
<keyword evidence="4" id="KW-0547">Nucleotide-binding</keyword>
<reference evidence="8" key="1">
    <citation type="submission" date="2022-11" db="UniProtKB">
        <authorList>
            <consortium name="EnsemblMetazoa"/>
        </authorList>
    </citation>
    <scope>IDENTIFICATION</scope>
</reference>
<dbReference type="RefSeq" id="XP_038073239.1">
    <property type="nucleotide sequence ID" value="XM_038217311.1"/>
</dbReference>
<keyword evidence="9" id="KW-1185">Reference proteome</keyword>
<dbReference type="Pfam" id="PF03109">
    <property type="entry name" value="ABC1"/>
    <property type="match status" value="1"/>
</dbReference>
<proteinExistence type="inferred from homology"/>
<evidence type="ECO:0000313" key="9">
    <source>
        <dbReference type="Proteomes" id="UP000887568"/>
    </source>
</evidence>
<dbReference type="Proteomes" id="UP000887568">
    <property type="component" value="Unplaced"/>
</dbReference>
<feature type="compositionally biased region" description="Basic and acidic residues" evidence="6">
    <location>
        <begin position="197"/>
        <end position="206"/>
    </location>
</feature>
<dbReference type="GO" id="GO:0006744">
    <property type="term" value="P:ubiquinone biosynthetic process"/>
    <property type="evidence" value="ECO:0007669"/>
    <property type="project" value="TreeGrafter"/>
</dbReference>
<dbReference type="PANTHER" id="PTHR43851">
    <property type="match status" value="1"/>
</dbReference>
<evidence type="ECO:0000256" key="4">
    <source>
        <dbReference type="ARBA" id="ARBA00022741"/>
    </source>
</evidence>
<feature type="compositionally biased region" description="Basic residues" evidence="6">
    <location>
        <begin position="177"/>
        <end position="188"/>
    </location>
</feature>
<dbReference type="CDD" id="cd13970">
    <property type="entry name" value="ABC1_ADCK3"/>
    <property type="match status" value="1"/>
</dbReference>
<accession>A0A914BB40</accession>
<dbReference type="InterPro" id="IPR004147">
    <property type="entry name" value="ABC1_dom"/>
</dbReference>
<evidence type="ECO:0000313" key="8">
    <source>
        <dbReference type="EnsemblMetazoa" id="XP_038073239.1"/>
    </source>
</evidence>
<keyword evidence="3" id="KW-0808">Transferase</keyword>
<dbReference type="GeneID" id="119741524"/>
<dbReference type="EnsemblMetazoa" id="XM_038217311.1">
    <property type="protein sequence ID" value="XP_038073239.1"/>
    <property type="gene ID" value="LOC119741524"/>
</dbReference>
<comment type="pathway">
    <text evidence="1">Cofactor biosynthesis; ubiquinone biosynthesis.</text>
</comment>
<dbReference type="GO" id="GO:0005524">
    <property type="term" value="F:ATP binding"/>
    <property type="evidence" value="ECO:0007669"/>
    <property type="project" value="UniProtKB-KW"/>
</dbReference>
<dbReference type="Gene3D" id="1.10.510.10">
    <property type="entry name" value="Transferase(Phosphotransferase) domain 1"/>
    <property type="match status" value="1"/>
</dbReference>
<organism evidence="8 9">
    <name type="scientific">Patiria miniata</name>
    <name type="common">Bat star</name>
    <name type="synonym">Asterina miniata</name>
    <dbReference type="NCBI Taxonomy" id="46514"/>
    <lineage>
        <taxon>Eukaryota</taxon>
        <taxon>Metazoa</taxon>
        <taxon>Echinodermata</taxon>
        <taxon>Eleutherozoa</taxon>
        <taxon>Asterozoa</taxon>
        <taxon>Asteroidea</taxon>
        <taxon>Valvatacea</taxon>
        <taxon>Valvatida</taxon>
        <taxon>Asterinidae</taxon>
        <taxon>Patiria</taxon>
    </lineage>
</organism>
<dbReference type="InterPro" id="IPR011009">
    <property type="entry name" value="Kinase-like_dom_sf"/>
</dbReference>